<accession>A0AB40CP50</accession>
<evidence type="ECO:0000256" key="1">
    <source>
        <dbReference type="SAM" id="Coils"/>
    </source>
</evidence>
<protein>
    <submittedName>
        <fullName evidence="3">Uncharacterized protein LOC120278413 isoform X1</fullName>
    </submittedName>
</protein>
<keyword evidence="1" id="KW-0175">Coiled coil</keyword>
<proteinExistence type="predicted"/>
<dbReference type="Pfam" id="PF03004">
    <property type="entry name" value="Transposase_24"/>
    <property type="match status" value="1"/>
</dbReference>
<dbReference type="Proteomes" id="UP001515500">
    <property type="component" value="Chromosome 16"/>
</dbReference>
<sequence>MSRHIGGSKSFVEHAIDLSKSLQKPPTAFDIFCKTHISKEGKGVDSRAQVVYDTMQKMVETVSQPLSDGSQPSPHNMDVIFLEASGEEKKRRVYGLGSQASSLYQESFCSGATSAPPPPLAPTIPPKIISEMDGMKKKMVELEQQNHNLIQQNQTMFRQMRREWRHMRMMMQSGLSPNGPGQSSQH</sequence>
<dbReference type="RefSeq" id="XP_039141129.1">
    <property type="nucleotide sequence ID" value="XM_039285195.1"/>
</dbReference>
<reference evidence="3" key="1">
    <citation type="submission" date="2025-08" db="UniProtKB">
        <authorList>
            <consortium name="RefSeq"/>
        </authorList>
    </citation>
    <scope>IDENTIFICATION</scope>
</reference>
<organism evidence="2 3">
    <name type="scientific">Dioscorea cayennensis subsp. rotundata</name>
    <name type="common">White Guinea yam</name>
    <name type="synonym">Dioscorea rotundata</name>
    <dbReference type="NCBI Taxonomy" id="55577"/>
    <lineage>
        <taxon>Eukaryota</taxon>
        <taxon>Viridiplantae</taxon>
        <taxon>Streptophyta</taxon>
        <taxon>Embryophyta</taxon>
        <taxon>Tracheophyta</taxon>
        <taxon>Spermatophyta</taxon>
        <taxon>Magnoliopsida</taxon>
        <taxon>Liliopsida</taxon>
        <taxon>Dioscoreales</taxon>
        <taxon>Dioscoreaceae</taxon>
        <taxon>Dioscorea</taxon>
    </lineage>
</organism>
<dbReference type="AlphaFoldDB" id="A0AB40CP50"/>
<name>A0AB40CP50_DIOCR</name>
<keyword evidence="2" id="KW-1185">Reference proteome</keyword>
<feature type="coiled-coil region" evidence="1">
    <location>
        <begin position="132"/>
        <end position="159"/>
    </location>
</feature>
<evidence type="ECO:0000313" key="3">
    <source>
        <dbReference type="RefSeq" id="XP_039141129.1"/>
    </source>
</evidence>
<dbReference type="GeneID" id="120278413"/>
<gene>
    <name evidence="3" type="primary">LOC120278413</name>
</gene>
<dbReference type="InterPro" id="IPR004252">
    <property type="entry name" value="Probable_transposase_24"/>
</dbReference>
<evidence type="ECO:0000313" key="2">
    <source>
        <dbReference type="Proteomes" id="UP001515500"/>
    </source>
</evidence>